<accession>A0ABW4EIE0</accession>
<keyword evidence="2" id="KW-1185">Reference proteome</keyword>
<evidence type="ECO:0000313" key="1">
    <source>
        <dbReference type="EMBL" id="MFD1509758.1"/>
    </source>
</evidence>
<organism evidence="1 2">
    <name type="scientific">Lacimonas salitolerans</name>
    <dbReference type="NCBI Taxonomy" id="1323750"/>
    <lineage>
        <taxon>Bacteria</taxon>
        <taxon>Pseudomonadati</taxon>
        <taxon>Pseudomonadota</taxon>
        <taxon>Alphaproteobacteria</taxon>
        <taxon>Rhodobacterales</taxon>
        <taxon>Paracoccaceae</taxon>
        <taxon>Lacimonas</taxon>
    </lineage>
</organism>
<dbReference type="RefSeq" id="WP_379915247.1">
    <property type="nucleotide sequence ID" value="NZ_JBHUDD010000054.1"/>
</dbReference>
<proteinExistence type="predicted"/>
<gene>
    <name evidence="1" type="ORF">ACFTOW_10115</name>
</gene>
<name>A0ABW4EIE0_9RHOB</name>
<sequence length="99" mass="11074">MHDITSMLGNLRRPRLLLRAARLGVKEYRRGVHLRPLLKCNALPGNGAALMALLDLEHEIDAERRRGDAAYAPLRHVTVLIAMMGEARLIRTSHGCEVN</sequence>
<dbReference type="Pfam" id="PF20083">
    <property type="entry name" value="DUF6477"/>
    <property type="match status" value="1"/>
</dbReference>
<reference evidence="2" key="1">
    <citation type="journal article" date="2019" name="Int. J. Syst. Evol. Microbiol.">
        <title>The Global Catalogue of Microorganisms (GCM) 10K type strain sequencing project: providing services to taxonomists for standard genome sequencing and annotation.</title>
        <authorList>
            <consortium name="The Broad Institute Genomics Platform"/>
            <consortium name="The Broad Institute Genome Sequencing Center for Infectious Disease"/>
            <person name="Wu L."/>
            <person name="Ma J."/>
        </authorList>
    </citation>
    <scope>NUCLEOTIDE SEQUENCE [LARGE SCALE GENOMIC DNA]</scope>
    <source>
        <strain evidence="2">CGMCC 1.12477</strain>
    </source>
</reference>
<dbReference type="Proteomes" id="UP001597186">
    <property type="component" value="Unassembled WGS sequence"/>
</dbReference>
<protein>
    <submittedName>
        <fullName evidence="1">DUF6477 family protein</fullName>
    </submittedName>
</protein>
<comment type="caution">
    <text evidence="1">The sequence shown here is derived from an EMBL/GenBank/DDBJ whole genome shotgun (WGS) entry which is preliminary data.</text>
</comment>
<dbReference type="InterPro" id="IPR045516">
    <property type="entry name" value="DUF6477"/>
</dbReference>
<evidence type="ECO:0000313" key="2">
    <source>
        <dbReference type="Proteomes" id="UP001597186"/>
    </source>
</evidence>
<dbReference type="EMBL" id="JBHUDD010000054">
    <property type="protein sequence ID" value="MFD1509758.1"/>
    <property type="molecule type" value="Genomic_DNA"/>
</dbReference>